<dbReference type="EMBL" id="FWXH01000012">
    <property type="protein sequence ID" value="SMC26276.1"/>
    <property type="molecule type" value="Genomic_DNA"/>
</dbReference>
<keyword evidence="1" id="KW-0812">Transmembrane</keyword>
<dbReference type="InterPro" id="IPR012861">
    <property type="entry name" value="DUF1634"/>
</dbReference>
<evidence type="ECO:0000313" key="2">
    <source>
        <dbReference type="EMBL" id="SMC26276.1"/>
    </source>
</evidence>
<dbReference type="Pfam" id="PF07843">
    <property type="entry name" value="DUF1634"/>
    <property type="match status" value="1"/>
</dbReference>
<evidence type="ECO:0000256" key="1">
    <source>
        <dbReference type="SAM" id="Phobius"/>
    </source>
</evidence>
<protein>
    <submittedName>
        <fullName evidence="2">Uncharacterized membrane protein</fullName>
    </submittedName>
</protein>
<keyword evidence="1" id="KW-0472">Membrane</keyword>
<name>A0A1W1XQU9_9CLOT</name>
<keyword evidence="3" id="KW-1185">Reference proteome</keyword>
<evidence type="ECO:0000313" key="3">
    <source>
        <dbReference type="Proteomes" id="UP000192468"/>
    </source>
</evidence>
<dbReference type="AlphaFoldDB" id="A0A1W1XQU9"/>
<keyword evidence="1" id="KW-1133">Transmembrane helix</keyword>
<dbReference type="STRING" id="1121291.SAMN02745134_02762"/>
<gene>
    <name evidence="2" type="ORF">SAMN02745134_02762</name>
</gene>
<feature type="transmembrane region" description="Helical" evidence="1">
    <location>
        <begin position="21"/>
        <end position="41"/>
    </location>
</feature>
<feature type="transmembrane region" description="Helical" evidence="1">
    <location>
        <begin position="102"/>
        <end position="123"/>
    </location>
</feature>
<reference evidence="2 3" key="1">
    <citation type="submission" date="2017-04" db="EMBL/GenBank/DDBJ databases">
        <authorList>
            <person name="Afonso C.L."/>
            <person name="Miller P.J."/>
            <person name="Scott M.A."/>
            <person name="Spackman E."/>
            <person name="Goraichik I."/>
            <person name="Dimitrov K.M."/>
            <person name="Suarez D.L."/>
            <person name="Swayne D.E."/>
        </authorList>
    </citation>
    <scope>NUCLEOTIDE SEQUENCE [LARGE SCALE GENOMIC DNA]</scope>
    <source>
        <strain evidence="2 3">DSM 12555</strain>
    </source>
</reference>
<accession>A0A1W1XQU9</accession>
<dbReference type="OrthoDB" id="1682804at2"/>
<proteinExistence type="predicted"/>
<sequence>MINGKGTSEEIAKVEIIISKALRVGVIASAIIIIVGLAAFIKTGNSGYAGDYFPTTLSEIFKGLLNCKPYAIMLTGLYLLILTPVLRVAVSIIVFLKEKDYLYTKITLFVLVILIFSLCMGKSL</sequence>
<organism evidence="2 3">
    <name type="scientific">Clostridium acidisoli DSM 12555</name>
    <dbReference type="NCBI Taxonomy" id="1121291"/>
    <lineage>
        <taxon>Bacteria</taxon>
        <taxon>Bacillati</taxon>
        <taxon>Bacillota</taxon>
        <taxon>Clostridia</taxon>
        <taxon>Eubacteriales</taxon>
        <taxon>Clostridiaceae</taxon>
        <taxon>Clostridium</taxon>
    </lineage>
</organism>
<feature type="transmembrane region" description="Helical" evidence="1">
    <location>
        <begin position="70"/>
        <end position="95"/>
    </location>
</feature>
<dbReference type="RefSeq" id="WP_084116576.1">
    <property type="nucleotide sequence ID" value="NZ_FWXH01000012.1"/>
</dbReference>
<dbReference type="Proteomes" id="UP000192468">
    <property type="component" value="Unassembled WGS sequence"/>
</dbReference>